<accession>A0ABQ7QDZ8</accession>
<name>A0ABQ7QDZ8_PLUXY</name>
<gene>
    <name evidence="1" type="ORF">JYU34_013655</name>
</gene>
<comment type="caution">
    <text evidence="1">The sequence shown here is derived from an EMBL/GenBank/DDBJ whole genome shotgun (WGS) entry which is preliminary data.</text>
</comment>
<reference evidence="1 2" key="1">
    <citation type="submission" date="2021-06" db="EMBL/GenBank/DDBJ databases">
        <title>A haploid diamondback moth (Plutella xylostella L.) genome assembly resolves 31 chromosomes and identifies a diamide resistance mutation.</title>
        <authorList>
            <person name="Ward C.M."/>
            <person name="Perry K.D."/>
            <person name="Baker G."/>
            <person name="Powis K."/>
            <person name="Heckel D.G."/>
            <person name="Baxter S.W."/>
        </authorList>
    </citation>
    <scope>NUCLEOTIDE SEQUENCE [LARGE SCALE GENOMIC DNA]</scope>
    <source>
        <strain evidence="1 2">LV</strain>
        <tissue evidence="1">Single pupa</tissue>
    </source>
</reference>
<dbReference type="EMBL" id="JAHIBW010000018">
    <property type="protein sequence ID" value="KAG7302183.1"/>
    <property type="molecule type" value="Genomic_DNA"/>
</dbReference>
<keyword evidence="2" id="KW-1185">Reference proteome</keyword>
<proteinExistence type="predicted"/>
<dbReference type="PANTHER" id="PTHR37404:SF1">
    <property type="entry name" value="HCG1796489"/>
    <property type="match status" value="1"/>
</dbReference>
<protein>
    <submittedName>
        <fullName evidence="1">Uncharacterized protein</fullName>
    </submittedName>
</protein>
<sequence>MADPKASKPLILDELLIKNVNTWGNVQYNIPMRVTSNETRTATNIALRHIPPVPHNFDCKINDPLPPRVCGRDMVVDQETYKTTSGDYCIKPNPNKAMERADCPINCRRVNYMTGVEKRLLGQGIVQPTILSNMKDSYRGLQAPPTAPPDVEVRAPDPEYIFDVVASGRANAPVIPETSKGYRRLLDPYVTTYRTFHRPFTAEDQYGLGAKDQITFYSEFNTPKVRGFGPRHKELWMPLTSKPHRAVYDRSHVGKEFKEVAASHNPVNNIKGIFISETKSKYKVPFAESPLATWSHGEDFDLPQFAPNPYQTNMAPFMYCSDYCHISQGTSPNSVIETIDYKTDKSHKPCRQRYIVSKGC</sequence>
<evidence type="ECO:0000313" key="2">
    <source>
        <dbReference type="Proteomes" id="UP000823941"/>
    </source>
</evidence>
<evidence type="ECO:0000313" key="1">
    <source>
        <dbReference type="EMBL" id="KAG7302183.1"/>
    </source>
</evidence>
<dbReference type="InterPro" id="IPR053347">
    <property type="entry name" value="Axonemal_MT_stabilizer"/>
</dbReference>
<dbReference type="Proteomes" id="UP000823941">
    <property type="component" value="Chromosome 18"/>
</dbReference>
<dbReference type="PANTHER" id="PTHR37404">
    <property type="entry name" value="HCG1796489"/>
    <property type="match status" value="1"/>
</dbReference>
<organism evidence="1 2">
    <name type="scientific">Plutella xylostella</name>
    <name type="common">Diamondback moth</name>
    <name type="synonym">Plutella maculipennis</name>
    <dbReference type="NCBI Taxonomy" id="51655"/>
    <lineage>
        <taxon>Eukaryota</taxon>
        <taxon>Metazoa</taxon>
        <taxon>Ecdysozoa</taxon>
        <taxon>Arthropoda</taxon>
        <taxon>Hexapoda</taxon>
        <taxon>Insecta</taxon>
        <taxon>Pterygota</taxon>
        <taxon>Neoptera</taxon>
        <taxon>Endopterygota</taxon>
        <taxon>Lepidoptera</taxon>
        <taxon>Glossata</taxon>
        <taxon>Ditrysia</taxon>
        <taxon>Yponomeutoidea</taxon>
        <taxon>Plutellidae</taxon>
        <taxon>Plutella</taxon>
    </lineage>
</organism>